<reference evidence="3 4" key="2">
    <citation type="journal article" date="2017" name="Genome Biol.">
        <title>New reference genome sequences of hot pepper reveal the massive evolution of plant disease-resistance genes by retroduplication.</title>
        <authorList>
            <person name="Kim S."/>
            <person name="Park J."/>
            <person name="Yeom S.I."/>
            <person name="Kim Y.M."/>
            <person name="Seo E."/>
            <person name="Kim K.T."/>
            <person name="Kim M.S."/>
            <person name="Lee J.M."/>
            <person name="Cheong K."/>
            <person name="Shin H.S."/>
            <person name="Kim S.B."/>
            <person name="Han K."/>
            <person name="Lee J."/>
            <person name="Park M."/>
            <person name="Lee H.A."/>
            <person name="Lee H.Y."/>
            <person name="Lee Y."/>
            <person name="Oh S."/>
            <person name="Lee J.H."/>
            <person name="Choi E."/>
            <person name="Choi E."/>
            <person name="Lee S.E."/>
            <person name="Jeon J."/>
            <person name="Kim H."/>
            <person name="Choi G."/>
            <person name="Song H."/>
            <person name="Lee J."/>
            <person name="Lee S.C."/>
            <person name="Kwon J.K."/>
            <person name="Lee H.Y."/>
            <person name="Koo N."/>
            <person name="Hong Y."/>
            <person name="Kim R.W."/>
            <person name="Kang W.H."/>
            <person name="Huh J.H."/>
            <person name="Kang B.C."/>
            <person name="Yang T.J."/>
            <person name="Lee Y.H."/>
            <person name="Bennetzen J.L."/>
            <person name="Choi D."/>
        </authorList>
    </citation>
    <scope>NUCLEOTIDE SEQUENCE [LARGE SCALE GENOMIC DNA]</scope>
    <source>
        <strain evidence="4">cv. CM334</strain>
    </source>
</reference>
<sequence>MSKITRHDSFFNPFQIEVFEEDPVARKDMVMLQMGKLQERNRNQIEAAMEPGANTATGNVKNGRIGIFTNVFNVEVQDILKFSLLRRVNGITVADVSCGRCGMLLGLKLIDVPRPSLDIREGRFLMKLFKLVYFSDDSLFVSEHGEITDLEDGEVDIDQFLNEQIGGANVVQVPNERLGEANVEQVPNEQVGGAYVEQVPLEQVGGAYVEQVPIEQVGGAYVERVRNPDDHDGGSRGQVPNEQVADEHDGVADAEQVPNEQVADEHDGGAITEQVANEQDGGADERDPN</sequence>
<feature type="compositionally biased region" description="Basic and acidic residues" evidence="1">
    <location>
        <begin position="225"/>
        <end position="234"/>
    </location>
</feature>
<evidence type="ECO:0000256" key="1">
    <source>
        <dbReference type="SAM" id="MobiDB-lite"/>
    </source>
</evidence>
<dbReference type="PROSITE" id="PS51792">
    <property type="entry name" value="YIPPEE"/>
    <property type="match status" value="1"/>
</dbReference>
<dbReference type="AlphaFoldDB" id="A0A2G2ZDX0"/>
<protein>
    <recommendedName>
        <fullName evidence="2">Yippee domain-containing protein</fullName>
    </recommendedName>
</protein>
<evidence type="ECO:0000313" key="4">
    <source>
        <dbReference type="Proteomes" id="UP000222542"/>
    </source>
</evidence>
<comment type="caution">
    <text evidence="3">The sequence shown here is derived from an EMBL/GenBank/DDBJ whole genome shotgun (WGS) entry which is preliminary data.</text>
</comment>
<dbReference type="EMBL" id="AYRZ02000006">
    <property type="protein sequence ID" value="PHT80178.1"/>
    <property type="molecule type" value="Genomic_DNA"/>
</dbReference>
<evidence type="ECO:0000313" key="3">
    <source>
        <dbReference type="EMBL" id="PHT80178.1"/>
    </source>
</evidence>
<feature type="region of interest" description="Disordered" evidence="1">
    <location>
        <begin position="225"/>
        <end position="289"/>
    </location>
</feature>
<keyword evidence="4" id="KW-1185">Reference proteome</keyword>
<organism evidence="3 4">
    <name type="scientific">Capsicum annuum</name>
    <name type="common">Capsicum pepper</name>
    <dbReference type="NCBI Taxonomy" id="4072"/>
    <lineage>
        <taxon>Eukaryota</taxon>
        <taxon>Viridiplantae</taxon>
        <taxon>Streptophyta</taxon>
        <taxon>Embryophyta</taxon>
        <taxon>Tracheophyta</taxon>
        <taxon>Spermatophyta</taxon>
        <taxon>Magnoliopsida</taxon>
        <taxon>eudicotyledons</taxon>
        <taxon>Gunneridae</taxon>
        <taxon>Pentapetalae</taxon>
        <taxon>asterids</taxon>
        <taxon>lamiids</taxon>
        <taxon>Solanales</taxon>
        <taxon>Solanaceae</taxon>
        <taxon>Solanoideae</taxon>
        <taxon>Capsiceae</taxon>
        <taxon>Capsicum</taxon>
    </lineage>
</organism>
<proteinExistence type="predicted"/>
<accession>A0A2G2ZDX0</accession>
<reference evidence="3 4" key="1">
    <citation type="journal article" date="2014" name="Nat. Genet.">
        <title>Genome sequence of the hot pepper provides insights into the evolution of pungency in Capsicum species.</title>
        <authorList>
            <person name="Kim S."/>
            <person name="Park M."/>
            <person name="Yeom S.I."/>
            <person name="Kim Y.M."/>
            <person name="Lee J.M."/>
            <person name="Lee H.A."/>
            <person name="Seo E."/>
            <person name="Choi J."/>
            <person name="Cheong K."/>
            <person name="Kim K.T."/>
            <person name="Jung K."/>
            <person name="Lee G.W."/>
            <person name="Oh S.K."/>
            <person name="Bae C."/>
            <person name="Kim S.B."/>
            <person name="Lee H.Y."/>
            <person name="Kim S.Y."/>
            <person name="Kim M.S."/>
            <person name="Kang B.C."/>
            <person name="Jo Y.D."/>
            <person name="Yang H.B."/>
            <person name="Jeong H.J."/>
            <person name="Kang W.H."/>
            <person name="Kwon J.K."/>
            <person name="Shin C."/>
            <person name="Lim J.Y."/>
            <person name="Park J.H."/>
            <person name="Huh J.H."/>
            <person name="Kim J.S."/>
            <person name="Kim B.D."/>
            <person name="Cohen O."/>
            <person name="Paran I."/>
            <person name="Suh M.C."/>
            <person name="Lee S.B."/>
            <person name="Kim Y.K."/>
            <person name="Shin Y."/>
            <person name="Noh S.J."/>
            <person name="Park J."/>
            <person name="Seo Y.S."/>
            <person name="Kwon S.Y."/>
            <person name="Kim H.A."/>
            <person name="Park J.M."/>
            <person name="Kim H.J."/>
            <person name="Choi S.B."/>
            <person name="Bosland P.W."/>
            <person name="Reeves G."/>
            <person name="Jo S.H."/>
            <person name="Lee B.W."/>
            <person name="Cho H.T."/>
            <person name="Choi H.S."/>
            <person name="Lee M.S."/>
            <person name="Yu Y."/>
            <person name="Do Choi Y."/>
            <person name="Park B.S."/>
            <person name="van Deynze A."/>
            <person name="Ashrafi H."/>
            <person name="Hill T."/>
            <person name="Kim W.T."/>
            <person name="Pai H.S."/>
            <person name="Ahn H.K."/>
            <person name="Yeam I."/>
            <person name="Giovannoni J.J."/>
            <person name="Rose J.K."/>
            <person name="Sorensen I."/>
            <person name="Lee S.J."/>
            <person name="Kim R.W."/>
            <person name="Choi I.Y."/>
            <person name="Choi B.S."/>
            <person name="Lim J.S."/>
            <person name="Lee Y.H."/>
            <person name="Choi D."/>
        </authorList>
    </citation>
    <scope>NUCLEOTIDE SEQUENCE [LARGE SCALE GENOMIC DNA]</scope>
    <source>
        <strain evidence="4">cv. CM334</strain>
    </source>
</reference>
<dbReference type="InterPro" id="IPR034751">
    <property type="entry name" value="Yippee"/>
</dbReference>
<dbReference type="STRING" id="4072.A0A2G2ZDX0"/>
<dbReference type="Proteomes" id="UP000222542">
    <property type="component" value="Unassembled WGS sequence"/>
</dbReference>
<feature type="domain" description="Yippee" evidence="2">
    <location>
        <begin position="36"/>
        <end position="135"/>
    </location>
</feature>
<evidence type="ECO:0000259" key="2">
    <source>
        <dbReference type="PROSITE" id="PS51792"/>
    </source>
</evidence>
<name>A0A2G2ZDX0_CAPAN</name>
<dbReference type="Gramene" id="PHT80178">
    <property type="protein sequence ID" value="PHT80178"/>
    <property type="gene ID" value="T459_18230"/>
</dbReference>
<gene>
    <name evidence="3" type="ORF">T459_18230</name>
</gene>